<keyword evidence="5" id="KW-1185">Reference proteome</keyword>
<dbReference type="Pfam" id="PF13519">
    <property type="entry name" value="VWA_2"/>
    <property type="match status" value="1"/>
</dbReference>
<dbReference type="InterPro" id="IPR002035">
    <property type="entry name" value="VWF_A"/>
</dbReference>
<feature type="signal peptide" evidence="2">
    <location>
        <begin position="1"/>
        <end position="21"/>
    </location>
</feature>
<keyword evidence="2" id="KW-0732">Signal</keyword>
<evidence type="ECO:0000313" key="5">
    <source>
        <dbReference type="Proteomes" id="UP000294927"/>
    </source>
</evidence>
<feature type="chain" id="PRO_5020573093" evidence="2">
    <location>
        <begin position="22"/>
        <end position="496"/>
    </location>
</feature>
<dbReference type="EMBL" id="SOCP01000021">
    <property type="protein sequence ID" value="TDV40979.1"/>
    <property type="molecule type" value="Genomic_DNA"/>
</dbReference>
<dbReference type="SUPFAM" id="SSF53300">
    <property type="entry name" value="vWA-like"/>
    <property type="match status" value="1"/>
</dbReference>
<dbReference type="Proteomes" id="UP000294927">
    <property type="component" value="Unassembled WGS sequence"/>
</dbReference>
<sequence>MRRLAVLLVALLSAAFPSASADPGVTADELLDLVGGQVSTHVVILVDTSASMATGGRYGYVTAAVEGFVAALGPADTASVIPFDEAAGTTCHASPGDPTLAGCVPHGPPTGSYTDIGRAIAAALSDAEAHPGSIVVLVSDGDHEPTDSSEYPAPPSATAPGWQGLRARAAALSDVTAYALPLAGSSGVNALDVVFPGARTLTASSPADLQTELATVTEPRRRAVTQQRLAADAHPTVTATWVGAPVNGESGHGTATLRLRSGATHVPLTVTLTRLRAAGHPIQADLPAPVTLAPGAAADVAIPLTWRPPAEEGLWRRTAGMSSTLTLSATVGTPWAGALRDLRIDVRPGLAPPEPLRLTWNRDLGWTGTARTVGVLLAIVLVAASTTAGRRSWRRRYPAPTGKVRARPLFGTEWSDPLPVGRLAAIRRRSAAGFPGTVVIRYRGVRDTPGGTREPVYVIHYTPPPTRDRRPAQDWSHCRPGASILVNGTLFTHENP</sequence>
<proteinExistence type="predicted"/>
<organism evidence="4 5">
    <name type="scientific">Actinophytocola oryzae</name>
    <dbReference type="NCBI Taxonomy" id="502181"/>
    <lineage>
        <taxon>Bacteria</taxon>
        <taxon>Bacillati</taxon>
        <taxon>Actinomycetota</taxon>
        <taxon>Actinomycetes</taxon>
        <taxon>Pseudonocardiales</taxon>
        <taxon>Pseudonocardiaceae</taxon>
    </lineage>
</organism>
<protein>
    <submittedName>
        <fullName evidence="4">von Willebrand factor type A domain-containing protein</fullName>
    </submittedName>
</protein>
<evidence type="ECO:0000256" key="1">
    <source>
        <dbReference type="SAM" id="MobiDB-lite"/>
    </source>
</evidence>
<comment type="caution">
    <text evidence="4">The sequence shown here is derived from an EMBL/GenBank/DDBJ whole genome shotgun (WGS) entry which is preliminary data.</text>
</comment>
<dbReference type="OrthoDB" id="3336142at2"/>
<name>A0A4R7UW47_9PSEU</name>
<gene>
    <name evidence="4" type="ORF">CLV71_12145</name>
</gene>
<dbReference type="CDD" id="cd00198">
    <property type="entry name" value="vWFA"/>
    <property type="match status" value="1"/>
</dbReference>
<feature type="region of interest" description="Disordered" evidence="1">
    <location>
        <begin position="139"/>
        <end position="159"/>
    </location>
</feature>
<dbReference type="RefSeq" id="WP_133907926.1">
    <property type="nucleotide sequence ID" value="NZ_SOCP01000021.1"/>
</dbReference>
<dbReference type="AlphaFoldDB" id="A0A4R7UW47"/>
<feature type="domain" description="VWFA" evidence="3">
    <location>
        <begin position="42"/>
        <end position="141"/>
    </location>
</feature>
<evidence type="ECO:0000256" key="2">
    <source>
        <dbReference type="SAM" id="SignalP"/>
    </source>
</evidence>
<accession>A0A4R7UW47</accession>
<evidence type="ECO:0000313" key="4">
    <source>
        <dbReference type="EMBL" id="TDV40979.1"/>
    </source>
</evidence>
<dbReference type="InterPro" id="IPR036465">
    <property type="entry name" value="vWFA_dom_sf"/>
</dbReference>
<dbReference type="Gene3D" id="3.40.50.410">
    <property type="entry name" value="von Willebrand factor, type A domain"/>
    <property type="match status" value="1"/>
</dbReference>
<evidence type="ECO:0000259" key="3">
    <source>
        <dbReference type="Pfam" id="PF13519"/>
    </source>
</evidence>
<reference evidence="4 5" key="1">
    <citation type="submission" date="2019-03" db="EMBL/GenBank/DDBJ databases">
        <title>Genomic Encyclopedia of Archaeal and Bacterial Type Strains, Phase II (KMG-II): from individual species to whole genera.</title>
        <authorList>
            <person name="Goeker M."/>
        </authorList>
    </citation>
    <scope>NUCLEOTIDE SEQUENCE [LARGE SCALE GENOMIC DNA]</scope>
    <source>
        <strain evidence="4 5">DSM 45499</strain>
    </source>
</reference>